<organism evidence="4 5">
    <name type="scientific">Vibrio inusitatus NBRC 102082</name>
    <dbReference type="NCBI Taxonomy" id="1219070"/>
    <lineage>
        <taxon>Bacteria</taxon>
        <taxon>Pseudomonadati</taxon>
        <taxon>Pseudomonadota</taxon>
        <taxon>Gammaproteobacteria</taxon>
        <taxon>Vibrionales</taxon>
        <taxon>Vibrionaceae</taxon>
        <taxon>Vibrio</taxon>
    </lineage>
</organism>
<accession>A0A4Y3HV05</accession>
<dbReference type="RefSeq" id="WP_141345215.1">
    <property type="nucleotide sequence ID" value="NZ_BJLF01000007.1"/>
</dbReference>
<dbReference type="GO" id="GO:0030163">
    <property type="term" value="P:protein catabolic process"/>
    <property type="evidence" value="ECO:0007669"/>
    <property type="project" value="InterPro"/>
</dbReference>
<dbReference type="PANTHER" id="PTHR10046">
    <property type="entry name" value="ATP DEPENDENT LON PROTEASE FAMILY MEMBER"/>
    <property type="match status" value="1"/>
</dbReference>
<feature type="domain" description="Lon proteolytic" evidence="3">
    <location>
        <begin position="309"/>
        <end position="506"/>
    </location>
</feature>
<comment type="caution">
    <text evidence="4">The sequence shown here is derived from an EMBL/GenBank/DDBJ whole genome shotgun (WGS) entry which is preliminary data.</text>
</comment>
<dbReference type="InterPro" id="IPR020568">
    <property type="entry name" value="Ribosomal_Su5_D2-typ_SF"/>
</dbReference>
<evidence type="ECO:0000256" key="1">
    <source>
        <dbReference type="ARBA" id="ARBA00022670"/>
    </source>
</evidence>
<keyword evidence="2" id="KW-0378">Hydrolase</keyword>
<dbReference type="PROSITE" id="PS51786">
    <property type="entry name" value="LON_PROTEOLYTIC"/>
    <property type="match status" value="1"/>
</dbReference>
<dbReference type="InterPro" id="IPR008269">
    <property type="entry name" value="Lon_proteolytic"/>
</dbReference>
<gene>
    <name evidence="4" type="ORF">VIN01S_16720</name>
</gene>
<dbReference type="InterPro" id="IPR014721">
    <property type="entry name" value="Ribsml_uS5_D2-typ_fold_subgr"/>
</dbReference>
<dbReference type="AlphaFoldDB" id="A0A4Y3HV05"/>
<dbReference type="Gene3D" id="1.10.8.60">
    <property type="match status" value="1"/>
</dbReference>
<proteinExistence type="inferred from homology"/>
<dbReference type="GO" id="GO:0004176">
    <property type="term" value="F:ATP-dependent peptidase activity"/>
    <property type="evidence" value="ECO:0007669"/>
    <property type="project" value="UniProtKB-UniRule"/>
</dbReference>
<evidence type="ECO:0000259" key="3">
    <source>
        <dbReference type="PROSITE" id="PS51786"/>
    </source>
</evidence>
<comment type="similarity">
    <text evidence="2">Belongs to the peptidase S16 family.</text>
</comment>
<feature type="active site" evidence="2">
    <location>
        <position position="444"/>
    </location>
</feature>
<keyword evidence="5" id="KW-1185">Reference proteome</keyword>
<evidence type="ECO:0000313" key="5">
    <source>
        <dbReference type="Proteomes" id="UP000318717"/>
    </source>
</evidence>
<name>A0A4Y3HV05_9VIBR</name>
<dbReference type="PRINTS" id="PR00830">
    <property type="entry name" value="ENDOLAPTASE"/>
</dbReference>
<keyword evidence="2" id="KW-0720">Serine protease</keyword>
<dbReference type="InterPro" id="IPR027065">
    <property type="entry name" value="Lon_Prtase"/>
</dbReference>
<comment type="catalytic activity">
    <reaction evidence="2">
        <text>Hydrolysis of proteins in presence of ATP.</text>
        <dbReference type="EC" id="3.4.21.53"/>
    </reaction>
</comment>
<dbReference type="EC" id="3.4.21.53" evidence="2"/>
<dbReference type="OrthoDB" id="9758568at2"/>
<dbReference type="GO" id="GO:0004252">
    <property type="term" value="F:serine-type endopeptidase activity"/>
    <property type="evidence" value="ECO:0007669"/>
    <property type="project" value="UniProtKB-UniRule"/>
</dbReference>
<protein>
    <recommendedName>
        <fullName evidence="2">endopeptidase La</fullName>
        <ecNumber evidence="2">3.4.21.53</ecNumber>
    </recommendedName>
</protein>
<keyword evidence="1 2" id="KW-0645">Protease</keyword>
<dbReference type="SUPFAM" id="SSF54211">
    <property type="entry name" value="Ribosomal protein S5 domain 2-like"/>
    <property type="match status" value="1"/>
</dbReference>
<dbReference type="GO" id="GO:0005524">
    <property type="term" value="F:ATP binding"/>
    <property type="evidence" value="ECO:0007669"/>
    <property type="project" value="InterPro"/>
</dbReference>
<evidence type="ECO:0000256" key="2">
    <source>
        <dbReference type="PROSITE-ProRule" id="PRU01122"/>
    </source>
</evidence>
<dbReference type="EMBL" id="BJLF01000007">
    <property type="protein sequence ID" value="GEA50868.1"/>
    <property type="molecule type" value="Genomic_DNA"/>
</dbReference>
<dbReference type="Gene3D" id="3.30.230.10">
    <property type="match status" value="1"/>
</dbReference>
<feature type="active site" evidence="2">
    <location>
        <position position="401"/>
    </location>
</feature>
<evidence type="ECO:0000313" key="4">
    <source>
        <dbReference type="EMBL" id="GEA50868.1"/>
    </source>
</evidence>
<dbReference type="Pfam" id="PF05362">
    <property type="entry name" value="Lon_C"/>
    <property type="match status" value="1"/>
</dbReference>
<dbReference type="Proteomes" id="UP000318717">
    <property type="component" value="Unassembled WGS sequence"/>
</dbReference>
<dbReference type="GO" id="GO:0006508">
    <property type="term" value="P:proteolysis"/>
    <property type="evidence" value="ECO:0007669"/>
    <property type="project" value="UniProtKB-KW"/>
</dbReference>
<dbReference type="Gene3D" id="3.40.50.300">
    <property type="entry name" value="P-loop containing nucleotide triphosphate hydrolases"/>
    <property type="match status" value="1"/>
</dbReference>
<sequence>MKSIDWQLATPQHDHVIDSSLSLFQYQEAPFISLQPRLDASLRRFVALADDAPLLAINGSDTVSVKKDVASILSQLTNKNVQHTESIVAEELLGSYIVTDSGDVQSSVGLFEKHSNGYLIISANAVLSQPTTLLAIRALLAGEDVARVAASKNGFSPKQRFKSSVKLIIVGDRNQLADLDYLDPAFSSSHTMFTEVEMDIRIDTATAPVYLGYVASLVRSAGLPDISAEAIHSFLTAGARVCEEQHFAPLSASWVKALLREAALESNSETIEAKHIDAALEARYYRESYLPNRALDDILDGQVLIQTQGNEVGQVNGLTVIDIPGHPVSYGEPARISCVIHFGDGDVSDVERKAELGGNLHAKGMMIMQAFLSSALNLDEPLPYSASIVFEQSYSEVDGDSASLAELCAFVSALSGYEIKQNIAVTGAVDQFGRVQAVGGLNEKIEGFFYVCAHQGLTGEQGVILPKSNLRHLSLHRDVVDAIKQGKFHIWSVEDVNQALPIITGQAFSGDSDDTILNKIAERIDRLNQHDISESLLDRLKRVLFRD</sequence>
<dbReference type="InterPro" id="IPR027417">
    <property type="entry name" value="P-loop_NTPase"/>
</dbReference>
<reference evidence="4 5" key="1">
    <citation type="submission" date="2019-06" db="EMBL/GenBank/DDBJ databases">
        <title>Whole genome shotgun sequence of Vibrio inusitatus NBRC 102082.</title>
        <authorList>
            <person name="Hosoyama A."/>
            <person name="Uohara A."/>
            <person name="Ohji S."/>
            <person name="Ichikawa N."/>
        </authorList>
    </citation>
    <scope>NUCLEOTIDE SEQUENCE [LARGE SCALE GENOMIC DNA]</scope>
    <source>
        <strain evidence="4 5">NBRC 102082</strain>
    </source>
</reference>